<dbReference type="GO" id="GO:0006654">
    <property type="term" value="P:phosphatidic acid biosynthetic process"/>
    <property type="evidence" value="ECO:0007669"/>
    <property type="project" value="TreeGrafter"/>
</dbReference>
<dbReference type="GO" id="GO:0055088">
    <property type="term" value="P:lipid homeostasis"/>
    <property type="evidence" value="ECO:0007669"/>
    <property type="project" value="TreeGrafter"/>
</dbReference>
<accession>A0A1H8QHQ9</accession>
<dbReference type="OrthoDB" id="9806902at2"/>
<gene>
    <name evidence="2" type="ORF">SAMN04488052_101584</name>
</gene>
<dbReference type="Pfam" id="PF12697">
    <property type="entry name" value="Abhydrolase_6"/>
    <property type="match status" value="1"/>
</dbReference>
<dbReference type="Gene3D" id="3.40.50.1820">
    <property type="entry name" value="alpha/beta hydrolase"/>
    <property type="match status" value="1"/>
</dbReference>
<dbReference type="AlphaFoldDB" id="A0A1H8QHQ9"/>
<evidence type="ECO:0000313" key="3">
    <source>
        <dbReference type="Proteomes" id="UP000199657"/>
    </source>
</evidence>
<dbReference type="InterPro" id="IPR029058">
    <property type="entry name" value="AB_hydrolase_fold"/>
</dbReference>
<proteinExistence type="predicted"/>
<feature type="domain" description="AB hydrolase-1" evidence="1">
    <location>
        <begin position="37"/>
        <end position="262"/>
    </location>
</feature>
<protein>
    <submittedName>
        <fullName evidence="2">Lysophospholipase, alpha-beta hydrolase superfamily</fullName>
    </submittedName>
</protein>
<organism evidence="2 3">
    <name type="scientific">Aquisalimonas asiatica</name>
    <dbReference type="NCBI Taxonomy" id="406100"/>
    <lineage>
        <taxon>Bacteria</taxon>
        <taxon>Pseudomonadati</taxon>
        <taxon>Pseudomonadota</taxon>
        <taxon>Gammaproteobacteria</taxon>
        <taxon>Chromatiales</taxon>
        <taxon>Ectothiorhodospiraceae</taxon>
        <taxon>Aquisalimonas</taxon>
    </lineage>
</organism>
<reference evidence="2 3" key="1">
    <citation type="submission" date="2016-10" db="EMBL/GenBank/DDBJ databases">
        <authorList>
            <person name="de Groot N.N."/>
        </authorList>
    </citation>
    <scope>NUCLEOTIDE SEQUENCE [LARGE SCALE GENOMIC DNA]</scope>
    <source>
        <strain evidence="2 3">CGMCC 1.6291</strain>
    </source>
</reference>
<keyword evidence="2" id="KW-0378">Hydrolase</keyword>
<dbReference type="GO" id="GO:0042171">
    <property type="term" value="F:lysophosphatidic acid acyltransferase activity"/>
    <property type="evidence" value="ECO:0007669"/>
    <property type="project" value="TreeGrafter"/>
</dbReference>
<dbReference type="SUPFAM" id="SSF53474">
    <property type="entry name" value="alpha/beta-Hydrolases"/>
    <property type="match status" value="1"/>
</dbReference>
<keyword evidence="3" id="KW-1185">Reference proteome</keyword>
<dbReference type="GO" id="GO:0052689">
    <property type="term" value="F:carboxylic ester hydrolase activity"/>
    <property type="evidence" value="ECO:0007669"/>
    <property type="project" value="TreeGrafter"/>
</dbReference>
<dbReference type="PANTHER" id="PTHR42886:SF42">
    <property type="entry name" value="ALPHA_BETA-HYDROLASES SUPERFAMILY PROTEIN"/>
    <property type="match status" value="1"/>
</dbReference>
<dbReference type="InterPro" id="IPR000073">
    <property type="entry name" value="AB_hydrolase_1"/>
</dbReference>
<evidence type="ECO:0000259" key="1">
    <source>
        <dbReference type="Pfam" id="PF12697"/>
    </source>
</evidence>
<sequence>MMFGFFGFGSFAALEQPELEVVHRAPAAENRRDAPPLLFVHGAYAGAWCWDEHFLPWFAEQGFDAYAVSLRGHGTSHGRDTLHQAGVRDYVADVHNVVESMDRRPVIVGHSMGGMVVQKYLEQYEAAGAVLMASVPPGGLSSSVMRLMTSDPLLFAQISMVQGGARDLVDTENAGRAIFSDDLDPVLRDGYGARMQSESQRALMDMTFMDLPRRWRMHIPPMLVLGAGRDALFSISEVKRTARNYRADLQIYPDMAHAMMLETGWTLPAREIRDWIIERSDELLTETV</sequence>
<dbReference type="PANTHER" id="PTHR42886">
    <property type="entry name" value="RE40534P-RELATED"/>
    <property type="match status" value="1"/>
</dbReference>
<dbReference type="Proteomes" id="UP000199657">
    <property type="component" value="Unassembled WGS sequence"/>
</dbReference>
<name>A0A1H8QHQ9_9GAMM</name>
<dbReference type="RefSeq" id="WP_091639765.1">
    <property type="nucleotide sequence ID" value="NZ_FOEG01000001.1"/>
</dbReference>
<evidence type="ECO:0000313" key="2">
    <source>
        <dbReference type="EMBL" id="SEO53541.1"/>
    </source>
</evidence>
<dbReference type="STRING" id="406100.SAMN04488052_101584"/>
<dbReference type="EMBL" id="FOEG01000001">
    <property type="protein sequence ID" value="SEO53541.1"/>
    <property type="molecule type" value="Genomic_DNA"/>
</dbReference>